<reference evidence="2 3" key="1">
    <citation type="journal article" date="2016" name="Nat. Commun.">
        <title>Thousands of microbial genomes shed light on interconnected biogeochemical processes in an aquifer system.</title>
        <authorList>
            <person name="Anantharaman K."/>
            <person name="Brown C.T."/>
            <person name="Hug L.A."/>
            <person name="Sharon I."/>
            <person name="Castelle C.J."/>
            <person name="Probst A.J."/>
            <person name="Thomas B.C."/>
            <person name="Singh A."/>
            <person name="Wilkins M.J."/>
            <person name="Karaoz U."/>
            <person name="Brodie E.L."/>
            <person name="Williams K.H."/>
            <person name="Hubbard S.S."/>
            <person name="Banfield J.F."/>
        </authorList>
    </citation>
    <scope>NUCLEOTIDE SEQUENCE [LARGE SCALE GENOMIC DNA]</scope>
</reference>
<dbReference type="Pfam" id="PF07943">
    <property type="entry name" value="PBP5_C"/>
    <property type="match status" value="1"/>
</dbReference>
<dbReference type="AlphaFoldDB" id="A0A1F6TES7"/>
<dbReference type="InterPro" id="IPR001967">
    <property type="entry name" value="Peptidase_S11_N"/>
</dbReference>
<dbReference type="EMBL" id="MFST01000109">
    <property type="protein sequence ID" value="OGI43566.1"/>
    <property type="molecule type" value="Genomic_DNA"/>
</dbReference>
<dbReference type="GO" id="GO:0009002">
    <property type="term" value="F:serine-type D-Ala-D-Ala carboxypeptidase activity"/>
    <property type="evidence" value="ECO:0007669"/>
    <property type="project" value="InterPro"/>
</dbReference>
<dbReference type="GO" id="GO:0006508">
    <property type="term" value="P:proteolysis"/>
    <property type="evidence" value="ECO:0007669"/>
    <property type="project" value="InterPro"/>
</dbReference>
<proteinExistence type="predicted"/>
<dbReference type="PANTHER" id="PTHR21581:SF6">
    <property type="entry name" value="TRAFFICKING PROTEIN PARTICLE COMPLEX SUBUNIT 12"/>
    <property type="match status" value="1"/>
</dbReference>
<dbReference type="Gene3D" id="2.60.410.10">
    <property type="entry name" value="D-Ala-D-Ala carboxypeptidase, C-terminal domain"/>
    <property type="match status" value="1"/>
</dbReference>
<dbReference type="InterPro" id="IPR012338">
    <property type="entry name" value="Beta-lactam/transpept-like"/>
</dbReference>
<dbReference type="PANTHER" id="PTHR21581">
    <property type="entry name" value="D-ALANYL-D-ALANINE CARBOXYPEPTIDASE"/>
    <property type="match status" value="1"/>
</dbReference>
<dbReference type="Proteomes" id="UP000179344">
    <property type="component" value="Unassembled WGS sequence"/>
</dbReference>
<dbReference type="Gene3D" id="3.40.710.10">
    <property type="entry name" value="DD-peptidase/beta-lactamase superfamily"/>
    <property type="match status" value="1"/>
</dbReference>
<organism evidence="2 3">
    <name type="scientific">Candidatus Muproteobacteria bacterium RBG_16_65_31</name>
    <dbReference type="NCBI Taxonomy" id="1817759"/>
    <lineage>
        <taxon>Bacteria</taxon>
        <taxon>Pseudomonadati</taxon>
        <taxon>Pseudomonadota</taxon>
        <taxon>Candidatus Muproteobacteria</taxon>
    </lineage>
</organism>
<dbReference type="SUPFAM" id="SSF56601">
    <property type="entry name" value="beta-lactamase/transpeptidase-like"/>
    <property type="match status" value="1"/>
</dbReference>
<feature type="domain" description="Peptidase S11 D-Ala-D-Ala carboxypeptidase A C-terminal" evidence="1">
    <location>
        <begin position="157"/>
        <end position="247"/>
    </location>
</feature>
<dbReference type="InterPro" id="IPR012907">
    <property type="entry name" value="Peptidase_S11_C"/>
</dbReference>
<sequence length="263" mass="28922">MIVASANDAALALAEHVAGSEEKFVAEMNATARALGMDDTLFVNVTGLDQAGQRSSARDLGRLARALIRDFPDRYKLFALKEFTYAQSALYNRNALLWRDAAADGVKTGQTRAAGFCLVASAQRGQMRLIAVVLGAKNEAARTEAGERLMDYGFRNFETRLLYGAGAPAATRRVWMGDSGELPLGLERDLYLTLPRGGHERLRARLTAPDTLHAPVGRGQRIGTLALELDRQPYAEYPLVALKEIKTGNILRRALDHIRLWLQ</sequence>
<dbReference type="SMART" id="SM00936">
    <property type="entry name" value="PBP5_C"/>
    <property type="match status" value="1"/>
</dbReference>
<dbReference type="InterPro" id="IPR037167">
    <property type="entry name" value="Peptidase_S11_C_sf"/>
</dbReference>
<comment type="caution">
    <text evidence="2">The sequence shown here is derived from an EMBL/GenBank/DDBJ whole genome shotgun (WGS) entry which is preliminary data.</text>
</comment>
<gene>
    <name evidence="2" type="ORF">A2V92_02650</name>
</gene>
<protein>
    <recommendedName>
        <fullName evidence="1">Peptidase S11 D-Ala-D-Ala carboxypeptidase A C-terminal domain-containing protein</fullName>
    </recommendedName>
</protein>
<evidence type="ECO:0000313" key="3">
    <source>
        <dbReference type="Proteomes" id="UP000179344"/>
    </source>
</evidence>
<accession>A0A1F6TES7</accession>
<evidence type="ECO:0000313" key="2">
    <source>
        <dbReference type="EMBL" id="OGI43566.1"/>
    </source>
</evidence>
<dbReference type="Pfam" id="PF00768">
    <property type="entry name" value="Peptidase_S11"/>
    <property type="match status" value="1"/>
</dbReference>
<name>A0A1F6TES7_9PROT</name>
<evidence type="ECO:0000259" key="1">
    <source>
        <dbReference type="SMART" id="SM00936"/>
    </source>
</evidence>